<dbReference type="GeneID" id="103611041"/>
<sequence length="312" mass="34535">MDTWWKNHTLGSEFIILGFGDLAELQIPLFGLFLIMHLVTLAGHTTIVLVTLTDSCLQTPMYFFLRNLSTIEIGYVLVIVPNMLVNFLSGNQRMPVLGCALQMHLFVALGGAECFLLAAMAYDRFVAVCDPLRYTLIITRALCLHMLSLACVGGFALSLTLTTLIFLRPFCQSREVDHFFCDIPAVLFLACADTRANEIAVFLVCTLVLLLPSVLILLSYGFILAAVLSIHSAEGRSKAFSTCAGHLLVSLLHYGCAIFIYIRPKSCYTPGQDKIVSLIYTNVTPMLYPVIYSLRNKEVKGALRRLLGRHSG</sequence>
<feature type="transmembrane region" description="Helical" evidence="10">
    <location>
        <begin position="239"/>
        <end position="263"/>
    </location>
</feature>
<feature type="transmembrane region" description="Helical" evidence="10">
    <location>
        <begin position="142"/>
        <end position="167"/>
    </location>
</feature>
<evidence type="ECO:0000256" key="2">
    <source>
        <dbReference type="ARBA" id="ARBA00022475"/>
    </source>
</evidence>
<keyword evidence="5 10" id="KW-0552">Olfaction</keyword>
<keyword evidence="12" id="KW-1185">Reference proteome</keyword>
<organism evidence="12 13">
    <name type="scientific">Galeopterus variegatus</name>
    <name type="common">Malayan flying lemur</name>
    <name type="synonym">Cynocephalus variegatus</name>
    <dbReference type="NCBI Taxonomy" id="482537"/>
    <lineage>
        <taxon>Eukaryota</taxon>
        <taxon>Metazoa</taxon>
        <taxon>Chordata</taxon>
        <taxon>Craniata</taxon>
        <taxon>Vertebrata</taxon>
        <taxon>Euteleostomi</taxon>
        <taxon>Mammalia</taxon>
        <taxon>Eutheria</taxon>
        <taxon>Euarchontoglires</taxon>
        <taxon>Dermoptera</taxon>
        <taxon>Cynocephalidae</taxon>
        <taxon>Galeopterus</taxon>
    </lineage>
</organism>
<proteinExistence type="inferred from homology"/>
<evidence type="ECO:0000256" key="8">
    <source>
        <dbReference type="ARBA" id="ARBA00023224"/>
    </source>
</evidence>
<dbReference type="RefSeq" id="XP_008593304.1">
    <property type="nucleotide sequence ID" value="XM_008595082.1"/>
</dbReference>
<keyword evidence="4 9" id="KW-0812">Transmembrane</keyword>
<feature type="transmembrane region" description="Helical" evidence="10">
    <location>
        <begin position="64"/>
        <end position="84"/>
    </location>
</feature>
<comment type="subcellular location">
    <subcellularLocation>
        <location evidence="1 10">Cell membrane</location>
        <topology evidence="1 10">Multi-pass membrane protein</topology>
    </subcellularLocation>
</comment>
<dbReference type="SUPFAM" id="SSF81321">
    <property type="entry name" value="Family A G protein-coupled receptor-like"/>
    <property type="match status" value="1"/>
</dbReference>
<protein>
    <recommendedName>
        <fullName evidence="10">Olfactory receptor</fullName>
    </recommendedName>
</protein>
<feature type="transmembrane region" description="Helical" evidence="10">
    <location>
        <begin position="199"/>
        <end position="227"/>
    </location>
</feature>
<keyword evidence="9" id="KW-0675">Receptor</keyword>
<dbReference type="PROSITE" id="PS50262">
    <property type="entry name" value="G_PROTEIN_RECEP_F1_2"/>
    <property type="match status" value="1"/>
</dbReference>
<gene>
    <name evidence="13" type="primary">LOC103611041</name>
</gene>
<accession>A0ABM0SKB3</accession>
<evidence type="ECO:0000256" key="1">
    <source>
        <dbReference type="ARBA" id="ARBA00004651"/>
    </source>
</evidence>
<keyword evidence="6 10" id="KW-1133">Transmembrane helix</keyword>
<keyword evidence="9" id="KW-0297">G-protein coupled receptor</keyword>
<dbReference type="Proteomes" id="UP000694923">
    <property type="component" value="Unplaced"/>
</dbReference>
<dbReference type="PANTHER" id="PTHR26453">
    <property type="entry name" value="OLFACTORY RECEPTOR"/>
    <property type="match status" value="1"/>
</dbReference>
<evidence type="ECO:0000256" key="10">
    <source>
        <dbReference type="RuleBase" id="RU363047"/>
    </source>
</evidence>
<feature type="transmembrane region" description="Helical" evidence="10">
    <location>
        <begin position="104"/>
        <end position="122"/>
    </location>
</feature>
<dbReference type="Gene3D" id="1.20.1070.10">
    <property type="entry name" value="Rhodopsin 7-helix transmembrane proteins"/>
    <property type="match status" value="1"/>
</dbReference>
<evidence type="ECO:0000256" key="4">
    <source>
        <dbReference type="ARBA" id="ARBA00022692"/>
    </source>
</evidence>
<name>A0ABM0SKB3_GALVR</name>
<dbReference type="Pfam" id="PF13853">
    <property type="entry name" value="7tm_4"/>
    <property type="match status" value="1"/>
</dbReference>
<keyword evidence="8 9" id="KW-0807">Transducer</keyword>
<dbReference type="InterPro" id="IPR000725">
    <property type="entry name" value="Olfact_rcpt"/>
</dbReference>
<evidence type="ECO:0000256" key="6">
    <source>
        <dbReference type="ARBA" id="ARBA00022989"/>
    </source>
</evidence>
<reference evidence="13" key="1">
    <citation type="submission" date="2025-08" db="UniProtKB">
        <authorList>
            <consortium name="RefSeq"/>
        </authorList>
    </citation>
    <scope>IDENTIFICATION</scope>
</reference>
<evidence type="ECO:0000313" key="13">
    <source>
        <dbReference type="RefSeq" id="XP_008593304.1"/>
    </source>
</evidence>
<keyword evidence="7 10" id="KW-0472">Membrane</keyword>
<feature type="transmembrane region" description="Helical" evidence="10">
    <location>
        <begin position="27"/>
        <end position="52"/>
    </location>
</feature>
<evidence type="ECO:0000256" key="3">
    <source>
        <dbReference type="ARBA" id="ARBA00022606"/>
    </source>
</evidence>
<evidence type="ECO:0000313" key="12">
    <source>
        <dbReference type="Proteomes" id="UP000694923"/>
    </source>
</evidence>
<feature type="transmembrane region" description="Helical" evidence="10">
    <location>
        <begin position="275"/>
        <end position="294"/>
    </location>
</feature>
<dbReference type="CDD" id="cd15225">
    <property type="entry name" value="7tmA_OR10A-like"/>
    <property type="match status" value="1"/>
</dbReference>
<feature type="domain" description="G-protein coupled receptors family 1 profile" evidence="11">
    <location>
        <begin position="43"/>
        <end position="292"/>
    </location>
</feature>
<evidence type="ECO:0000256" key="5">
    <source>
        <dbReference type="ARBA" id="ARBA00022725"/>
    </source>
</evidence>
<comment type="similarity">
    <text evidence="9">Belongs to the G-protein coupled receptor 1 family.</text>
</comment>
<dbReference type="PRINTS" id="PR00245">
    <property type="entry name" value="OLFACTORYR"/>
</dbReference>
<evidence type="ECO:0000256" key="7">
    <source>
        <dbReference type="ARBA" id="ARBA00023136"/>
    </source>
</evidence>
<keyword evidence="3 10" id="KW-0716">Sensory transduction</keyword>
<evidence type="ECO:0000256" key="9">
    <source>
        <dbReference type="RuleBase" id="RU000688"/>
    </source>
</evidence>
<evidence type="ECO:0000259" key="11">
    <source>
        <dbReference type="PROSITE" id="PS50262"/>
    </source>
</evidence>
<dbReference type="InterPro" id="IPR000276">
    <property type="entry name" value="GPCR_Rhodpsn"/>
</dbReference>
<keyword evidence="2 10" id="KW-1003">Cell membrane</keyword>
<dbReference type="PROSITE" id="PS00237">
    <property type="entry name" value="G_PROTEIN_RECEP_F1_1"/>
    <property type="match status" value="1"/>
</dbReference>
<dbReference type="InterPro" id="IPR017452">
    <property type="entry name" value="GPCR_Rhodpsn_7TM"/>
</dbReference>
<dbReference type="PRINTS" id="PR00237">
    <property type="entry name" value="GPCRRHODOPSN"/>
</dbReference>